<dbReference type="InterPro" id="IPR037294">
    <property type="entry name" value="ABC_BtuC-like"/>
</dbReference>
<proteinExistence type="inferred from homology"/>
<reference evidence="9" key="1">
    <citation type="journal article" date="2021" name="Microb. Physiol.">
        <title>Proteogenomic Insights into the Physiology of Marine, Sulfate-Reducing, Filamentous Desulfonema limicola and Desulfonema magnum.</title>
        <authorList>
            <person name="Schnaars V."/>
            <person name="Wohlbrand L."/>
            <person name="Scheve S."/>
            <person name="Hinrichs C."/>
            <person name="Reinhardt R."/>
            <person name="Rabus R."/>
        </authorList>
    </citation>
    <scope>NUCLEOTIDE SEQUENCE</scope>
    <source>
        <strain evidence="9">5ac10</strain>
    </source>
</reference>
<evidence type="ECO:0000256" key="8">
    <source>
        <dbReference type="SAM" id="Phobius"/>
    </source>
</evidence>
<dbReference type="GO" id="GO:0005886">
    <property type="term" value="C:plasma membrane"/>
    <property type="evidence" value="ECO:0007669"/>
    <property type="project" value="UniProtKB-SubCell"/>
</dbReference>
<evidence type="ECO:0000313" key="10">
    <source>
        <dbReference type="Proteomes" id="UP000663720"/>
    </source>
</evidence>
<dbReference type="AlphaFoldDB" id="A0A975GJ32"/>
<comment type="similarity">
    <text evidence="2">Belongs to the binding-protein-dependent transport system permease family. FecCD subfamily.</text>
</comment>
<protein>
    <submittedName>
        <fullName evidence="9">ABC transporter, permease protein</fullName>
    </submittedName>
</protein>
<feature type="transmembrane region" description="Helical" evidence="8">
    <location>
        <begin position="77"/>
        <end position="94"/>
    </location>
</feature>
<organism evidence="9 10">
    <name type="scientific">Desulfonema limicola</name>
    <dbReference type="NCBI Taxonomy" id="45656"/>
    <lineage>
        <taxon>Bacteria</taxon>
        <taxon>Pseudomonadati</taxon>
        <taxon>Thermodesulfobacteriota</taxon>
        <taxon>Desulfobacteria</taxon>
        <taxon>Desulfobacterales</taxon>
        <taxon>Desulfococcaceae</taxon>
        <taxon>Desulfonema</taxon>
    </lineage>
</organism>
<dbReference type="CDD" id="cd06550">
    <property type="entry name" value="TM_ABC_iron-siderophores_like"/>
    <property type="match status" value="1"/>
</dbReference>
<sequence length="350" mass="37151">MIANTGCADGIIGSYNKRIKKKWMIFSGLLVLIILLAVFAITQGGYTLSLAHVFHSLMGKAQGTADIVIWNIRMPRIIAALVSGWGLGISGLAIQTLLKNPLGSPFTLGISQGAAFGAAFAIVLSGTGSMAAFHLCSVTFFAFAGAMIATAIILMLARIRKMSPESVILAGVALSSLFSSGTILIQFFATETELASVVFWTFGDVTRSSWKEIGLTFLAASIATVWLIFNRWNLNALASGDETAKGLGVETEKIRLWGMFLSAFVAAMITAFHGVIAFLGLIAPHIARRLTGGDHRLLLPFTSIIGAFLLLMADTAGRVLIGSGALPVGVLTSFMGAPLFLFLLIKGYRK</sequence>
<dbReference type="GO" id="GO:0033214">
    <property type="term" value="P:siderophore-iron import into cell"/>
    <property type="evidence" value="ECO:0007669"/>
    <property type="project" value="TreeGrafter"/>
</dbReference>
<dbReference type="FunFam" id="1.10.3470.10:FF:000001">
    <property type="entry name" value="Vitamin B12 ABC transporter permease BtuC"/>
    <property type="match status" value="1"/>
</dbReference>
<evidence type="ECO:0000256" key="2">
    <source>
        <dbReference type="ARBA" id="ARBA00007935"/>
    </source>
</evidence>
<dbReference type="Proteomes" id="UP000663720">
    <property type="component" value="Chromosome"/>
</dbReference>
<name>A0A975GJ32_9BACT</name>
<evidence type="ECO:0000256" key="5">
    <source>
        <dbReference type="ARBA" id="ARBA00022692"/>
    </source>
</evidence>
<dbReference type="Pfam" id="PF01032">
    <property type="entry name" value="FecCD"/>
    <property type="match status" value="1"/>
</dbReference>
<feature type="transmembrane region" description="Helical" evidence="8">
    <location>
        <begin position="23"/>
        <end position="42"/>
    </location>
</feature>
<evidence type="ECO:0000256" key="1">
    <source>
        <dbReference type="ARBA" id="ARBA00004651"/>
    </source>
</evidence>
<feature type="transmembrane region" description="Helical" evidence="8">
    <location>
        <begin position="325"/>
        <end position="345"/>
    </location>
</feature>
<keyword evidence="7 8" id="KW-0472">Membrane</keyword>
<evidence type="ECO:0000256" key="3">
    <source>
        <dbReference type="ARBA" id="ARBA00022448"/>
    </source>
</evidence>
<evidence type="ECO:0000256" key="7">
    <source>
        <dbReference type="ARBA" id="ARBA00023136"/>
    </source>
</evidence>
<dbReference type="Gene3D" id="1.10.3470.10">
    <property type="entry name" value="ABC transporter involved in vitamin B12 uptake, BtuC"/>
    <property type="match status" value="1"/>
</dbReference>
<gene>
    <name evidence="9" type="ORF">dnl_54900</name>
</gene>
<feature type="transmembrane region" description="Helical" evidence="8">
    <location>
        <begin position="106"/>
        <end position="125"/>
    </location>
</feature>
<feature type="transmembrane region" description="Helical" evidence="8">
    <location>
        <begin position="295"/>
        <end position="313"/>
    </location>
</feature>
<dbReference type="PANTHER" id="PTHR30472:SF25">
    <property type="entry name" value="ABC TRANSPORTER PERMEASE PROTEIN MJ0876-RELATED"/>
    <property type="match status" value="1"/>
</dbReference>
<feature type="transmembrane region" description="Helical" evidence="8">
    <location>
        <begin position="260"/>
        <end position="283"/>
    </location>
</feature>
<feature type="transmembrane region" description="Helical" evidence="8">
    <location>
        <begin position="168"/>
        <end position="189"/>
    </location>
</feature>
<dbReference type="SUPFAM" id="SSF81345">
    <property type="entry name" value="ABC transporter involved in vitamin B12 uptake, BtuC"/>
    <property type="match status" value="1"/>
</dbReference>
<comment type="subcellular location">
    <subcellularLocation>
        <location evidence="1">Cell membrane</location>
        <topology evidence="1">Multi-pass membrane protein</topology>
    </subcellularLocation>
</comment>
<dbReference type="GO" id="GO:0022857">
    <property type="term" value="F:transmembrane transporter activity"/>
    <property type="evidence" value="ECO:0007669"/>
    <property type="project" value="InterPro"/>
</dbReference>
<feature type="transmembrane region" description="Helical" evidence="8">
    <location>
        <begin position="131"/>
        <end position="156"/>
    </location>
</feature>
<keyword evidence="3" id="KW-0813">Transport</keyword>
<keyword evidence="4" id="KW-1003">Cell membrane</keyword>
<dbReference type="EMBL" id="CP061799">
    <property type="protein sequence ID" value="QTA83096.1"/>
    <property type="molecule type" value="Genomic_DNA"/>
</dbReference>
<dbReference type="RefSeq" id="WP_246514807.1">
    <property type="nucleotide sequence ID" value="NZ_CP061799.1"/>
</dbReference>
<evidence type="ECO:0000256" key="4">
    <source>
        <dbReference type="ARBA" id="ARBA00022475"/>
    </source>
</evidence>
<dbReference type="InterPro" id="IPR000522">
    <property type="entry name" value="ABC_transptr_permease_BtuC"/>
</dbReference>
<keyword evidence="10" id="KW-1185">Reference proteome</keyword>
<dbReference type="PANTHER" id="PTHR30472">
    <property type="entry name" value="FERRIC ENTEROBACTIN TRANSPORT SYSTEM PERMEASE PROTEIN"/>
    <property type="match status" value="1"/>
</dbReference>
<dbReference type="KEGG" id="dli:dnl_54900"/>
<keyword evidence="6 8" id="KW-1133">Transmembrane helix</keyword>
<evidence type="ECO:0000256" key="6">
    <source>
        <dbReference type="ARBA" id="ARBA00022989"/>
    </source>
</evidence>
<accession>A0A975GJ32</accession>
<keyword evidence="5 8" id="KW-0812">Transmembrane</keyword>
<evidence type="ECO:0000313" key="9">
    <source>
        <dbReference type="EMBL" id="QTA83096.1"/>
    </source>
</evidence>